<dbReference type="GO" id="GO:0044732">
    <property type="term" value="C:mitotic spindle pole body"/>
    <property type="evidence" value="ECO:0007669"/>
    <property type="project" value="TreeGrafter"/>
</dbReference>
<proteinExistence type="predicted"/>
<evidence type="ECO:0000256" key="1">
    <source>
        <dbReference type="ARBA" id="ARBA00004473"/>
    </source>
</evidence>
<name>W6XVQ2_COCC2</name>
<dbReference type="RefSeq" id="XP_007716413.1">
    <property type="nucleotide sequence ID" value="XM_007718223.1"/>
</dbReference>
<keyword evidence="2" id="KW-0812">Transmembrane</keyword>
<dbReference type="STRING" id="930089.W6XVQ2"/>
<sequence>MPLLRRRLRCHYCNVQSRESVSQIPKKYRCPQCDAVNHFDERGNITDPPIEEIAAIPAPVLQYIPSRSPSPFMSAPPDSIFCDACQHNQTLYTSLLAEFIPEEDDPQYEQYLAAYDNYKIELEERYPQVCKNCLPRVQNQIRNANHVARADNLARIMEASKEKRTVVYTARQAWTLRAISLAEWTYILSTVVGLLWHVAGLLMVPNETIREDQIFAWSACLHQAFRSRSVDDICVLSPYIVKWLQYAILADLLTIWWNPKLKLKTNSLTGRMHGLKSLWSIRSAVIISRFASLYYWQHTAVDSDTLQSFRYTHTVMASVLALSFVLTWKTVRIVYGAAPSFPKAAQEPVLSEPSSAKKERRGSYHPAHPQADLFDSMAHSFASGIQGYQESSPAPPSPTLTESSYTTHATTEATTPFAQRNSFLDVDDMDWTPTKGRFSAQPPEIISNQFSKRPAFAQQQASPSAKPREPHSIFARKDPNPFRHRVPAAPPTSLAANQKPDPWKRGVWAPPLKESMPNFFKEEKKTRGADGTSKSQGLEGLGVPKNVKRDAELFASPKLKYDYYGTMKDTGLEDTFNAMFSK</sequence>
<comment type="subcellular location">
    <subcellularLocation>
        <location evidence="1">Nucleus inner membrane</location>
        <topology evidence="1">Multi-pass membrane protein</topology>
    </subcellularLocation>
</comment>
<feature type="region of interest" description="Disordered" evidence="6">
    <location>
        <begin position="346"/>
        <end position="369"/>
    </location>
</feature>
<dbReference type="KEGG" id="bze:COCCADRAFT_8497"/>
<evidence type="ECO:0000259" key="7">
    <source>
        <dbReference type="Pfam" id="PF09779"/>
    </source>
</evidence>
<dbReference type="GO" id="GO:0034992">
    <property type="term" value="C:microtubule organizing center attachment site"/>
    <property type="evidence" value="ECO:0007669"/>
    <property type="project" value="TreeGrafter"/>
</dbReference>
<gene>
    <name evidence="8" type="ORF">COCCADRAFT_8497</name>
</gene>
<dbReference type="Proteomes" id="UP000053841">
    <property type="component" value="Unassembled WGS sequence"/>
</dbReference>
<dbReference type="Pfam" id="PF09779">
    <property type="entry name" value="Ima1_N"/>
    <property type="match status" value="1"/>
</dbReference>
<dbReference type="EMBL" id="KI964757">
    <property type="protein sequence ID" value="EUC29275.1"/>
    <property type="molecule type" value="Genomic_DNA"/>
</dbReference>
<feature type="compositionally biased region" description="Basic and acidic residues" evidence="6">
    <location>
        <begin position="466"/>
        <end position="481"/>
    </location>
</feature>
<feature type="compositionally biased region" description="Low complexity" evidence="6">
    <location>
        <begin position="399"/>
        <end position="415"/>
    </location>
</feature>
<organism evidence="8 9">
    <name type="scientific">Cochliobolus carbonum (strain 26-R-13)</name>
    <name type="common">Maize leaf spot fungus</name>
    <name type="synonym">Bipolaris zeicola</name>
    <dbReference type="NCBI Taxonomy" id="930089"/>
    <lineage>
        <taxon>Eukaryota</taxon>
        <taxon>Fungi</taxon>
        <taxon>Dikarya</taxon>
        <taxon>Ascomycota</taxon>
        <taxon>Pezizomycotina</taxon>
        <taxon>Dothideomycetes</taxon>
        <taxon>Pleosporomycetidae</taxon>
        <taxon>Pleosporales</taxon>
        <taxon>Pleosporineae</taxon>
        <taxon>Pleosporaceae</taxon>
        <taxon>Bipolaris</taxon>
    </lineage>
</organism>
<keyword evidence="9" id="KW-1185">Reference proteome</keyword>
<dbReference type="GO" id="GO:0071765">
    <property type="term" value="P:nuclear inner membrane organization"/>
    <property type="evidence" value="ECO:0007669"/>
    <property type="project" value="InterPro"/>
</dbReference>
<dbReference type="InterPro" id="IPR042321">
    <property type="entry name" value="Ima1"/>
</dbReference>
<accession>W6XVQ2</accession>
<keyword evidence="5" id="KW-0539">Nucleus</keyword>
<dbReference type="HOGENOM" id="CLU_013127_1_1_1"/>
<feature type="domain" description="Ima1 N-terminal" evidence="7">
    <location>
        <begin position="8"/>
        <end position="137"/>
    </location>
</feature>
<dbReference type="PANTHER" id="PTHR28538">
    <property type="entry name" value="INTEGRAL INNER NUCLEAR MEMBRANE PROTEIN IMA1"/>
    <property type="match status" value="1"/>
</dbReference>
<dbReference type="OrthoDB" id="5966927at2759"/>
<evidence type="ECO:0000313" key="9">
    <source>
        <dbReference type="Proteomes" id="UP000053841"/>
    </source>
</evidence>
<dbReference type="PANTHER" id="PTHR28538:SF1">
    <property type="entry name" value="INTEGRAL INNER NUCLEAR MEMBRANE PROTEIN IMA1"/>
    <property type="match status" value="1"/>
</dbReference>
<evidence type="ECO:0000256" key="5">
    <source>
        <dbReference type="ARBA" id="ARBA00023242"/>
    </source>
</evidence>
<reference evidence="8 9" key="1">
    <citation type="journal article" date="2013" name="PLoS Genet.">
        <title>Comparative genome structure, secondary metabolite, and effector coding capacity across Cochliobolus pathogens.</title>
        <authorList>
            <person name="Condon B.J."/>
            <person name="Leng Y."/>
            <person name="Wu D."/>
            <person name="Bushley K.E."/>
            <person name="Ohm R.A."/>
            <person name="Otillar R."/>
            <person name="Martin J."/>
            <person name="Schackwitz W."/>
            <person name="Grimwood J."/>
            <person name="MohdZainudin N."/>
            <person name="Xue C."/>
            <person name="Wang R."/>
            <person name="Manning V.A."/>
            <person name="Dhillon B."/>
            <person name="Tu Z.J."/>
            <person name="Steffenson B.J."/>
            <person name="Salamov A."/>
            <person name="Sun H."/>
            <person name="Lowry S."/>
            <person name="LaButti K."/>
            <person name="Han J."/>
            <person name="Copeland A."/>
            <person name="Lindquist E."/>
            <person name="Barry K."/>
            <person name="Schmutz J."/>
            <person name="Baker S.E."/>
            <person name="Ciuffetti L.M."/>
            <person name="Grigoriev I.V."/>
            <person name="Zhong S."/>
            <person name="Turgeon B.G."/>
        </authorList>
    </citation>
    <scope>NUCLEOTIDE SEQUENCE [LARGE SCALE GENOMIC DNA]</scope>
    <source>
        <strain evidence="8 9">26-R-13</strain>
    </source>
</reference>
<evidence type="ECO:0000256" key="2">
    <source>
        <dbReference type="ARBA" id="ARBA00022692"/>
    </source>
</evidence>
<dbReference type="AlphaFoldDB" id="W6XVQ2"/>
<evidence type="ECO:0000256" key="4">
    <source>
        <dbReference type="ARBA" id="ARBA00023136"/>
    </source>
</evidence>
<dbReference type="InterPro" id="IPR018617">
    <property type="entry name" value="Ima1_N"/>
</dbReference>
<dbReference type="GO" id="GO:0005637">
    <property type="term" value="C:nuclear inner membrane"/>
    <property type="evidence" value="ECO:0007669"/>
    <property type="project" value="UniProtKB-SubCell"/>
</dbReference>
<feature type="compositionally biased region" description="Low complexity" evidence="6">
    <location>
        <begin position="454"/>
        <end position="465"/>
    </location>
</feature>
<protein>
    <recommendedName>
        <fullName evidence="7">Ima1 N-terminal domain-containing protein</fullName>
    </recommendedName>
</protein>
<evidence type="ECO:0000256" key="6">
    <source>
        <dbReference type="SAM" id="MobiDB-lite"/>
    </source>
</evidence>
<keyword evidence="3" id="KW-1133">Transmembrane helix</keyword>
<evidence type="ECO:0000313" key="8">
    <source>
        <dbReference type="EMBL" id="EUC29275.1"/>
    </source>
</evidence>
<keyword evidence="4" id="KW-0472">Membrane</keyword>
<dbReference type="GO" id="GO:0034506">
    <property type="term" value="C:chromosome, centromeric core domain"/>
    <property type="evidence" value="ECO:0007669"/>
    <property type="project" value="TreeGrafter"/>
</dbReference>
<feature type="region of interest" description="Disordered" evidence="6">
    <location>
        <begin position="453"/>
        <end position="503"/>
    </location>
</feature>
<feature type="region of interest" description="Disordered" evidence="6">
    <location>
        <begin position="385"/>
        <end position="421"/>
    </location>
</feature>
<evidence type="ECO:0000256" key="3">
    <source>
        <dbReference type="ARBA" id="ARBA00022989"/>
    </source>
</evidence>
<dbReference type="eggNOG" id="KOG4623">
    <property type="taxonomic scope" value="Eukaryota"/>
</dbReference>
<dbReference type="GeneID" id="19151863"/>